<sequence length="51" mass="5459">RRAQDLRRLSQSIEILTLSVEDMREALVATGGQAMRGGTDVTVAGLCREAG</sequence>
<dbReference type="Proteomes" id="UP000814033">
    <property type="component" value="Unassembled WGS sequence"/>
</dbReference>
<organism evidence="1 2">
    <name type="scientific">Auriscalpium vulgare</name>
    <dbReference type="NCBI Taxonomy" id="40419"/>
    <lineage>
        <taxon>Eukaryota</taxon>
        <taxon>Fungi</taxon>
        <taxon>Dikarya</taxon>
        <taxon>Basidiomycota</taxon>
        <taxon>Agaricomycotina</taxon>
        <taxon>Agaricomycetes</taxon>
        <taxon>Russulales</taxon>
        <taxon>Auriscalpiaceae</taxon>
        <taxon>Auriscalpium</taxon>
    </lineage>
</organism>
<proteinExistence type="predicted"/>
<comment type="caution">
    <text evidence="1">The sequence shown here is derived from an EMBL/GenBank/DDBJ whole genome shotgun (WGS) entry which is preliminary data.</text>
</comment>
<evidence type="ECO:0000313" key="2">
    <source>
        <dbReference type="Proteomes" id="UP000814033"/>
    </source>
</evidence>
<reference evidence="1" key="2">
    <citation type="journal article" date="2022" name="New Phytol.">
        <title>Evolutionary transition to the ectomycorrhizal habit in the genomes of a hyperdiverse lineage of mushroom-forming fungi.</title>
        <authorList>
            <person name="Looney B."/>
            <person name="Miyauchi S."/>
            <person name="Morin E."/>
            <person name="Drula E."/>
            <person name="Courty P.E."/>
            <person name="Kohler A."/>
            <person name="Kuo A."/>
            <person name="LaButti K."/>
            <person name="Pangilinan J."/>
            <person name="Lipzen A."/>
            <person name="Riley R."/>
            <person name="Andreopoulos W."/>
            <person name="He G."/>
            <person name="Johnson J."/>
            <person name="Nolan M."/>
            <person name="Tritt A."/>
            <person name="Barry K.W."/>
            <person name="Grigoriev I.V."/>
            <person name="Nagy L.G."/>
            <person name="Hibbett D."/>
            <person name="Henrissat B."/>
            <person name="Matheny P.B."/>
            <person name="Labbe J."/>
            <person name="Martin F.M."/>
        </authorList>
    </citation>
    <scope>NUCLEOTIDE SEQUENCE</scope>
    <source>
        <strain evidence="1">FP105234-sp</strain>
    </source>
</reference>
<dbReference type="EMBL" id="MU276194">
    <property type="protein sequence ID" value="KAI0040459.1"/>
    <property type="molecule type" value="Genomic_DNA"/>
</dbReference>
<protein>
    <submittedName>
        <fullName evidence="1">Uncharacterized protein</fullName>
    </submittedName>
</protein>
<evidence type="ECO:0000313" key="1">
    <source>
        <dbReference type="EMBL" id="KAI0040459.1"/>
    </source>
</evidence>
<accession>A0ACB8R8M8</accession>
<gene>
    <name evidence="1" type="ORF">FA95DRAFT_1566374</name>
</gene>
<name>A0ACB8R8M8_9AGAM</name>
<keyword evidence="2" id="KW-1185">Reference proteome</keyword>
<feature type="non-terminal residue" evidence="1">
    <location>
        <position position="1"/>
    </location>
</feature>
<reference evidence="1" key="1">
    <citation type="submission" date="2021-02" db="EMBL/GenBank/DDBJ databases">
        <authorList>
            <consortium name="DOE Joint Genome Institute"/>
            <person name="Ahrendt S."/>
            <person name="Looney B.P."/>
            <person name="Miyauchi S."/>
            <person name="Morin E."/>
            <person name="Drula E."/>
            <person name="Courty P.E."/>
            <person name="Chicoki N."/>
            <person name="Fauchery L."/>
            <person name="Kohler A."/>
            <person name="Kuo A."/>
            <person name="Labutti K."/>
            <person name="Pangilinan J."/>
            <person name="Lipzen A."/>
            <person name="Riley R."/>
            <person name="Andreopoulos W."/>
            <person name="He G."/>
            <person name="Johnson J."/>
            <person name="Barry K.W."/>
            <person name="Grigoriev I.V."/>
            <person name="Nagy L."/>
            <person name="Hibbett D."/>
            <person name="Henrissat B."/>
            <person name="Matheny P.B."/>
            <person name="Labbe J."/>
            <person name="Martin F."/>
        </authorList>
    </citation>
    <scope>NUCLEOTIDE SEQUENCE</scope>
    <source>
        <strain evidence="1">FP105234-sp</strain>
    </source>
</reference>